<gene>
    <name evidence="2" type="ORF">PFISCL1PPCAC_21800</name>
</gene>
<reference evidence="2" key="1">
    <citation type="submission" date="2023-10" db="EMBL/GenBank/DDBJ databases">
        <title>Genome assembly of Pristionchus species.</title>
        <authorList>
            <person name="Yoshida K."/>
            <person name="Sommer R.J."/>
        </authorList>
    </citation>
    <scope>NUCLEOTIDE SEQUENCE</scope>
    <source>
        <strain evidence="2">RS5133</strain>
    </source>
</reference>
<evidence type="ECO:0000313" key="2">
    <source>
        <dbReference type="EMBL" id="GMT30503.1"/>
    </source>
</evidence>
<dbReference type="Proteomes" id="UP001432322">
    <property type="component" value="Unassembled WGS sequence"/>
</dbReference>
<evidence type="ECO:0000256" key="1">
    <source>
        <dbReference type="SAM" id="MobiDB-lite"/>
    </source>
</evidence>
<comment type="caution">
    <text evidence="2">The sequence shown here is derived from an EMBL/GenBank/DDBJ whole genome shotgun (WGS) entry which is preliminary data.</text>
</comment>
<protein>
    <submittedName>
        <fullName evidence="2">Uncharacterized protein</fullName>
    </submittedName>
</protein>
<feature type="region of interest" description="Disordered" evidence="1">
    <location>
        <begin position="35"/>
        <end position="59"/>
    </location>
</feature>
<sequence>LFQVDQGREGRDTNHNLEVVLLTVMRRCNEELIEKRKDDSREETPDSSNFRVIRLNDME</sequence>
<feature type="non-terminal residue" evidence="2">
    <location>
        <position position="1"/>
    </location>
</feature>
<dbReference type="EMBL" id="BTSY01000005">
    <property type="protein sequence ID" value="GMT30503.1"/>
    <property type="molecule type" value="Genomic_DNA"/>
</dbReference>
<keyword evidence="3" id="KW-1185">Reference proteome</keyword>
<evidence type="ECO:0000313" key="3">
    <source>
        <dbReference type="Proteomes" id="UP001432322"/>
    </source>
</evidence>
<dbReference type="AlphaFoldDB" id="A0AAV5WIM2"/>
<organism evidence="2 3">
    <name type="scientific">Pristionchus fissidentatus</name>
    <dbReference type="NCBI Taxonomy" id="1538716"/>
    <lineage>
        <taxon>Eukaryota</taxon>
        <taxon>Metazoa</taxon>
        <taxon>Ecdysozoa</taxon>
        <taxon>Nematoda</taxon>
        <taxon>Chromadorea</taxon>
        <taxon>Rhabditida</taxon>
        <taxon>Rhabditina</taxon>
        <taxon>Diplogasteromorpha</taxon>
        <taxon>Diplogasteroidea</taxon>
        <taxon>Neodiplogasteridae</taxon>
        <taxon>Pristionchus</taxon>
    </lineage>
</organism>
<accession>A0AAV5WIM2</accession>
<proteinExistence type="predicted"/>
<name>A0AAV5WIM2_9BILA</name>
<feature type="compositionally biased region" description="Basic and acidic residues" evidence="1">
    <location>
        <begin position="35"/>
        <end position="44"/>
    </location>
</feature>